<evidence type="ECO:0000313" key="1">
    <source>
        <dbReference type="EMBL" id="SFM22787.1"/>
    </source>
</evidence>
<dbReference type="EMBL" id="FOTY01000023">
    <property type="protein sequence ID" value="SFM22787.1"/>
    <property type="molecule type" value="Genomic_DNA"/>
</dbReference>
<organism evidence="1 2">
    <name type="scientific">Salibacterium qingdaonense</name>
    <dbReference type="NCBI Taxonomy" id="266892"/>
    <lineage>
        <taxon>Bacteria</taxon>
        <taxon>Bacillati</taxon>
        <taxon>Bacillota</taxon>
        <taxon>Bacilli</taxon>
        <taxon>Bacillales</taxon>
        <taxon>Bacillaceae</taxon>
    </lineage>
</organism>
<sequence length="84" mass="9677">MLEDLMLRLYHAIDGADFTAGWTVYPRHFGMQYRFILPEIQMAPCSILIQNIMNGTMMMTTIWTGKARSAGISNINVQRLFFLC</sequence>
<keyword evidence="2" id="KW-1185">Reference proteome</keyword>
<dbReference type="AlphaFoldDB" id="A0A1I4P5H2"/>
<proteinExistence type="predicted"/>
<dbReference type="Proteomes" id="UP000199668">
    <property type="component" value="Unassembled WGS sequence"/>
</dbReference>
<name>A0A1I4P5H2_9BACI</name>
<protein>
    <submittedName>
        <fullName evidence="1">Uncharacterized protein</fullName>
    </submittedName>
</protein>
<reference evidence="1 2" key="1">
    <citation type="submission" date="2016-10" db="EMBL/GenBank/DDBJ databases">
        <authorList>
            <person name="de Groot N.N."/>
        </authorList>
    </citation>
    <scope>NUCLEOTIDE SEQUENCE [LARGE SCALE GENOMIC DNA]</scope>
    <source>
        <strain evidence="1 2">CGMCC 1.6134</strain>
    </source>
</reference>
<accession>A0A1I4P5H2</accession>
<gene>
    <name evidence="1" type="ORF">SAMN04488054_12316</name>
</gene>
<evidence type="ECO:0000313" key="2">
    <source>
        <dbReference type="Proteomes" id="UP000199668"/>
    </source>
</evidence>